<organism evidence="5 6">
    <name type="scientific">Aliiroseovarius halocynthiae</name>
    <dbReference type="NCBI Taxonomy" id="985055"/>
    <lineage>
        <taxon>Bacteria</taxon>
        <taxon>Pseudomonadati</taxon>
        <taxon>Pseudomonadota</taxon>
        <taxon>Alphaproteobacteria</taxon>
        <taxon>Rhodobacterales</taxon>
        <taxon>Paracoccaceae</taxon>
        <taxon>Aliiroseovarius</taxon>
    </lineage>
</organism>
<dbReference type="PANTHER" id="PTHR47893:SF1">
    <property type="entry name" value="REGULATORY PROTEIN PCHR"/>
    <property type="match status" value="1"/>
</dbReference>
<dbReference type="Proteomes" id="UP000315816">
    <property type="component" value="Unassembled WGS sequence"/>
</dbReference>
<dbReference type="EMBL" id="VICH01000016">
    <property type="protein sequence ID" value="TQV65763.1"/>
    <property type="molecule type" value="Genomic_DNA"/>
</dbReference>
<dbReference type="InterPro" id="IPR018062">
    <property type="entry name" value="HTH_AraC-typ_CS"/>
</dbReference>
<evidence type="ECO:0000259" key="4">
    <source>
        <dbReference type="PROSITE" id="PS01124"/>
    </source>
</evidence>
<evidence type="ECO:0000313" key="5">
    <source>
        <dbReference type="EMBL" id="TQV65763.1"/>
    </source>
</evidence>
<sequence length="326" mass="36169">MTLADHYADITIGEDGPEVLKLADALVRISAERARIPDDSDWQKHSVSGRYTSLNIAPDVQFFSCDMQFTQDTQWQSRMPPGIWVGALFSGASATRLQGVEIQFPGNGLPMLLSVGQPSDFTDIPMSMKRLRMSSFLMGKGFFDDVGADDPTDHMRGLKNLMRPGVNVLPLGPLEVLSLNLRNLLDNPYCGATGKLFVESHVMASIFELACHLNDCPVHNDRSAHSDLAYDARNQINQAPEQFQSISALAVQLGTNETTLRRAFKSVMGVTIFEYVLNCRMQAARVLVRDRVLQIAEIAYLVGYSSPSNFTAAYKKYFGHTPVEDR</sequence>
<dbReference type="PRINTS" id="PR00032">
    <property type="entry name" value="HTHARAC"/>
</dbReference>
<dbReference type="InterPro" id="IPR018060">
    <property type="entry name" value="HTH_AraC"/>
</dbReference>
<feature type="domain" description="HTH araC/xylS-type" evidence="4">
    <location>
        <begin position="230"/>
        <end position="326"/>
    </location>
</feature>
<dbReference type="PROSITE" id="PS00041">
    <property type="entry name" value="HTH_ARAC_FAMILY_1"/>
    <property type="match status" value="1"/>
</dbReference>
<keyword evidence="3" id="KW-0804">Transcription</keyword>
<dbReference type="GO" id="GO:0003700">
    <property type="term" value="F:DNA-binding transcription factor activity"/>
    <property type="evidence" value="ECO:0007669"/>
    <property type="project" value="InterPro"/>
</dbReference>
<comment type="caution">
    <text evidence="5">The sequence shown here is derived from an EMBL/GenBank/DDBJ whole genome shotgun (WGS) entry which is preliminary data.</text>
</comment>
<evidence type="ECO:0000256" key="2">
    <source>
        <dbReference type="ARBA" id="ARBA00023125"/>
    </source>
</evidence>
<reference evidence="5 6" key="1">
    <citation type="submission" date="2019-06" db="EMBL/GenBank/DDBJ databases">
        <title>A novel species of marine bacteria.</title>
        <authorList>
            <person name="Wang Y."/>
        </authorList>
    </citation>
    <scope>NUCLEOTIDE SEQUENCE [LARGE SCALE GENOMIC DNA]</scope>
    <source>
        <strain evidence="5 6">MA1-10</strain>
    </source>
</reference>
<evidence type="ECO:0000256" key="1">
    <source>
        <dbReference type="ARBA" id="ARBA00023015"/>
    </source>
</evidence>
<proteinExistence type="predicted"/>
<dbReference type="InterPro" id="IPR020449">
    <property type="entry name" value="Tscrpt_reg_AraC-type_HTH"/>
</dbReference>
<dbReference type="GO" id="GO:0043565">
    <property type="term" value="F:sequence-specific DNA binding"/>
    <property type="evidence" value="ECO:0007669"/>
    <property type="project" value="InterPro"/>
</dbReference>
<accession>A0A545SLA4</accession>
<dbReference type="Pfam" id="PF12833">
    <property type="entry name" value="HTH_18"/>
    <property type="match status" value="1"/>
</dbReference>
<dbReference type="PROSITE" id="PS01124">
    <property type="entry name" value="HTH_ARAC_FAMILY_2"/>
    <property type="match status" value="1"/>
</dbReference>
<dbReference type="AlphaFoldDB" id="A0A545SLA4"/>
<dbReference type="OrthoDB" id="6670788at2"/>
<dbReference type="PANTHER" id="PTHR47893">
    <property type="entry name" value="REGULATORY PROTEIN PCHR"/>
    <property type="match status" value="1"/>
</dbReference>
<dbReference type="SMART" id="SM00342">
    <property type="entry name" value="HTH_ARAC"/>
    <property type="match status" value="1"/>
</dbReference>
<dbReference type="SUPFAM" id="SSF46689">
    <property type="entry name" value="Homeodomain-like"/>
    <property type="match status" value="2"/>
</dbReference>
<keyword evidence="6" id="KW-1185">Reference proteome</keyword>
<dbReference type="InterPro" id="IPR053142">
    <property type="entry name" value="PchR_regulatory_protein"/>
</dbReference>
<evidence type="ECO:0000256" key="3">
    <source>
        <dbReference type="ARBA" id="ARBA00023163"/>
    </source>
</evidence>
<dbReference type="Gene3D" id="1.10.10.60">
    <property type="entry name" value="Homeodomain-like"/>
    <property type="match status" value="2"/>
</dbReference>
<protein>
    <submittedName>
        <fullName evidence="5">Helix-turn-helix transcriptional regulator</fullName>
    </submittedName>
</protein>
<keyword evidence="2" id="KW-0238">DNA-binding</keyword>
<name>A0A545SLA4_9RHOB</name>
<dbReference type="InterPro" id="IPR009057">
    <property type="entry name" value="Homeodomain-like_sf"/>
</dbReference>
<gene>
    <name evidence="5" type="ORF">FIL88_15805</name>
</gene>
<dbReference type="RefSeq" id="WP_142854844.1">
    <property type="nucleotide sequence ID" value="NZ_FXWW01000010.1"/>
</dbReference>
<evidence type="ECO:0000313" key="6">
    <source>
        <dbReference type="Proteomes" id="UP000315816"/>
    </source>
</evidence>
<keyword evidence="1" id="KW-0805">Transcription regulation</keyword>